<dbReference type="AlphaFoldDB" id="A2EST2"/>
<dbReference type="VEuPathDB" id="TrichDB:TVAGG3_0181890"/>
<accession>A2EST2</accession>
<evidence type="ECO:0000313" key="2">
    <source>
        <dbReference type="Proteomes" id="UP000001542"/>
    </source>
</evidence>
<dbReference type="InParanoid" id="A2EST2"/>
<dbReference type="VEuPathDB" id="TrichDB:TVAG_390280"/>
<reference evidence="1" key="2">
    <citation type="journal article" date="2007" name="Science">
        <title>Draft genome sequence of the sexually transmitted pathogen Trichomonas vaginalis.</title>
        <authorList>
            <person name="Carlton J.M."/>
            <person name="Hirt R.P."/>
            <person name="Silva J.C."/>
            <person name="Delcher A.L."/>
            <person name="Schatz M."/>
            <person name="Zhao Q."/>
            <person name="Wortman J.R."/>
            <person name="Bidwell S.L."/>
            <person name="Alsmark U.C.M."/>
            <person name="Besteiro S."/>
            <person name="Sicheritz-Ponten T."/>
            <person name="Noel C.J."/>
            <person name="Dacks J.B."/>
            <person name="Foster P.G."/>
            <person name="Simillion C."/>
            <person name="Van de Peer Y."/>
            <person name="Miranda-Saavedra D."/>
            <person name="Barton G.J."/>
            <person name="Westrop G.D."/>
            <person name="Mueller S."/>
            <person name="Dessi D."/>
            <person name="Fiori P.L."/>
            <person name="Ren Q."/>
            <person name="Paulsen I."/>
            <person name="Zhang H."/>
            <person name="Bastida-Corcuera F.D."/>
            <person name="Simoes-Barbosa A."/>
            <person name="Brown M.T."/>
            <person name="Hayes R.D."/>
            <person name="Mukherjee M."/>
            <person name="Okumura C.Y."/>
            <person name="Schneider R."/>
            <person name="Smith A.J."/>
            <person name="Vanacova S."/>
            <person name="Villalvazo M."/>
            <person name="Haas B.J."/>
            <person name="Pertea M."/>
            <person name="Feldblyum T.V."/>
            <person name="Utterback T.R."/>
            <person name="Shu C.L."/>
            <person name="Osoegawa K."/>
            <person name="de Jong P.J."/>
            <person name="Hrdy I."/>
            <person name="Horvathova L."/>
            <person name="Zubacova Z."/>
            <person name="Dolezal P."/>
            <person name="Malik S.B."/>
            <person name="Logsdon J.M. Jr."/>
            <person name="Henze K."/>
            <person name="Gupta A."/>
            <person name="Wang C.C."/>
            <person name="Dunne R.L."/>
            <person name="Upcroft J.A."/>
            <person name="Upcroft P."/>
            <person name="White O."/>
            <person name="Salzberg S.L."/>
            <person name="Tang P."/>
            <person name="Chiu C.-H."/>
            <person name="Lee Y.-S."/>
            <person name="Embley T.M."/>
            <person name="Coombs G.H."/>
            <person name="Mottram J.C."/>
            <person name="Tachezy J."/>
            <person name="Fraser-Liggett C.M."/>
            <person name="Johnson P.J."/>
        </authorList>
    </citation>
    <scope>NUCLEOTIDE SEQUENCE [LARGE SCALE GENOMIC DNA]</scope>
    <source>
        <strain evidence="1">G3</strain>
    </source>
</reference>
<name>A2EST2_TRIV3</name>
<dbReference type="RefSeq" id="XP_001316481.1">
    <property type="nucleotide sequence ID" value="XM_001316446.1"/>
</dbReference>
<sequence>MFEAQQPFYTDYEIYKGTESYQSSYEPPDVTAISELPTSHFSAYMESFTPNYQDSSFDSIKYCSASFSFTEMAGSFDSDGSFLMTENTNDVSNNGNSSQIDTPQIKRFWALYGEYPQYLKKIKKRNKRKAKKVAKLA</sequence>
<protein>
    <submittedName>
        <fullName evidence="1">Uncharacterized protein</fullName>
    </submittedName>
</protein>
<evidence type="ECO:0000313" key="1">
    <source>
        <dbReference type="EMBL" id="EAY04258.1"/>
    </source>
</evidence>
<dbReference type="KEGG" id="tva:4762118"/>
<dbReference type="Proteomes" id="UP000001542">
    <property type="component" value="Unassembled WGS sequence"/>
</dbReference>
<reference evidence="1" key="1">
    <citation type="submission" date="2006-10" db="EMBL/GenBank/DDBJ databases">
        <authorList>
            <person name="Amadeo P."/>
            <person name="Zhao Q."/>
            <person name="Wortman J."/>
            <person name="Fraser-Liggett C."/>
            <person name="Carlton J."/>
        </authorList>
    </citation>
    <scope>NUCLEOTIDE SEQUENCE</scope>
    <source>
        <strain evidence="1">G3</strain>
    </source>
</reference>
<keyword evidence="2" id="KW-1185">Reference proteome</keyword>
<proteinExistence type="predicted"/>
<gene>
    <name evidence="1" type="ORF">TVAG_390280</name>
</gene>
<dbReference type="EMBL" id="DS113480">
    <property type="protein sequence ID" value="EAY04258.1"/>
    <property type="molecule type" value="Genomic_DNA"/>
</dbReference>
<organism evidence="1 2">
    <name type="scientific">Trichomonas vaginalis (strain ATCC PRA-98 / G3)</name>
    <dbReference type="NCBI Taxonomy" id="412133"/>
    <lineage>
        <taxon>Eukaryota</taxon>
        <taxon>Metamonada</taxon>
        <taxon>Parabasalia</taxon>
        <taxon>Trichomonadida</taxon>
        <taxon>Trichomonadidae</taxon>
        <taxon>Trichomonas</taxon>
    </lineage>
</organism>